<evidence type="ECO:0000313" key="6">
    <source>
        <dbReference type="Proteomes" id="UP000092124"/>
    </source>
</evidence>
<organism evidence="5 6">
    <name type="scientific">Neotoma lepida</name>
    <name type="common">Desert woodrat</name>
    <dbReference type="NCBI Taxonomy" id="56216"/>
    <lineage>
        <taxon>Eukaryota</taxon>
        <taxon>Metazoa</taxon>
        <taxon>Chordata</taxon>
        <taxon>Craniata</taxon>
        <taxon>Vertebrata</taxon>
        <taxon>Euteleostomi</taxon>
        <taxon>Mammalia</taxon>
        <taxon>Eutheria</taxon>
        <taxon>Euarchontoglires</taxon>
        <taxon>Glires</taxon>
        <taxon>Rodentia</taxon>
        <taxon>Myomorpha</taxon>
        <taxon>Muroidea</taxon>
        <taxon>Cricetidae</taxon>
        <taxon>Neotominae</taxon>
        <taxon>Neotoma</taxon>
    </lineage>
</organism>
<comment type="caution">
    <text evidence="3">Lacks conserved residue(s) required for the propagation of feature annotation.</text>
</comment>
<feature type="non-terminal residue" evidence="5">
    <location>
        <position position="59"/>
    </location>
</feature>
<evidence type="ECO:0000259" key="4">
    <source>
        <dbReference type="PROSITE" id="PS01180"/>
    </source>
</evidence>
<keyword evidence="1" id="KW-1015">Disulfide bond</keyword>
<feature type="domain" description="CUB" evidence="4">
    <location>
        <begin position="1"/>
        <end position="58"/>
    </location>
</feature>
<dbReference type="OrthoDB" id="8641091at2759"/>
<dbReference type="EMBL" id="LZPO01054112">
    <property type="protein sequence ID" value="OBS73175.1"/>
    <property type="molecule type" value="Genomic_DNA"/>
</dbReference>
<evidence type="ECO:0000256" key="3">
    <source>
        <dbReference type="PROSITE-ProRule" id="PRU00059"/>
    </source>
</evidence>
<sequence length="59" mass="6564">YDFVEVEEPSDGSILGCWCGSGTVPGKQTSKGNQIRIRFVSDEYFPSEPGFCIHYSIVM</sequence>
<dbReference type="STRING" id="56216.A0A1A6H5Q6"/>
<dbReference type="AlphaFoldDB" id="A0A1A6H5Q6"/>
<protein>
    <recommendedName>
        <fullName evidence="4">CUB domain-containing protein</fullName>
    </recommendedName>
</protein>
<evidence type="ECO:0000313" key="5">
    <source>
        <dbReference type="EMBL" id="OBS73175.1"/>
    </source>
</evidence>
<keyword evidence="6" id="KW-1185">Reference proteome</keyword>
<keyword evidence="2" id="KW-0325">Glycoprotein</keyword>
<name>A0A1A6H5Q6_NEOLE</name>
<dbReference type="Proteomes" id="UP000092124">
    <property type="component" value="Unassembled WGS sequence"/>
</dbReference>
<gene>
    <name evidence="5" type="ORF">A6R68_12248</name>
</gene>
<dbReference type="PROSITE" id="PS01180">
    <property type="entry name" value="CUB"/>
    <property type="match status" value="1"/>
</dbReference>
<accession>A0A1A6H5Q6</accession>
<dbReference type="InterPro" id="IPR000859">
    <property type="entry name" value="CUB_dom"/>
</dbReference>
<reference evidence="5 6" key="1">
    <citation type="submission" date="2016-06" db="EMBL/GenBank/DDBJ databases">
        <title>The Draft Genome Sequence and Annotation of the Desert Woodrat Neotoma lepida.</title>
        <authorList>
            <person name="Campbell M."/>
            <person name="Oakeson K.F."/>
            <person name="Yandell M."/>
            <person name="Halpert J.R."/>
            <person name="Dearing D."/>
        </authorList>
    </citation>
    <scope>NUCLEOTIDE SEQUENCE [LARGE SCALE GENOMIC DNA]</scope>
    <source>
        <strain evidence="5">417</strain>
        <tissue evidence="5">Liver</tissue>
    </source>
</reference>
<dbReference type="Pfam" id="PF00431">
    <property type="entry name" value="CUB"/>
    <property type="match status" value="1"/>
</dbReference>
<comment type="caution">
    <text evidence="5">The sequence shown here is derived from an EMBL/GenBank/DDBJ whole genome shotgun (WGS) entry which is preliminary data.</text>
</comment>
<evidence type="ECO:0000256" key="2">
    <source>
        <dbReference type="ARBA" id="ARBA00023180"/>
    </source>
</evidence>
<dbReference type="Gene3D" id="2.60.120.290">
    <property type="entry name" value="Spermadhesin, CUB domain"/>
    <property type="match status" value="1"/>
</dbReference>
<evidence type="ECO:0000256" key="1">
    <source>
        <dbReference type="ARBA" id="ARBA00023157"/>
    </source>
</evidence>
<dbReference type="InterPro" id="IPR035914">
    <property type="entry name" value="Sperma_CUB_dom_sf"/>
</dbReference>
<feature type="non-terminal residue" evidence="5">
    <location>
        <position position="1"/>
    </location>
</feature>
<proteinExistence type="predicted"/>
<dbReference type="SUPFAM" id="SSF49854">
    <property type="entry name" value="Spermadhesin, CUB domain"/>
    <property type="match status" value="1"/>
</dbReference>